<dbReference type="AlphaFoldDB" id="A0A0M3J5W6"/>
<evidence type="ECO:0000313" key="11">
    <source>
        <dbReference type="EMBL" id="VDK20643.1"/>
    </source>
</evidence>
<keyword evidence="3" id="KW-0820">tRNA-binding</keyword>
<dbReference type="InterPro" id="IPR050058">
    <property type="entry name" value="Ala-tRNA_ligase"/>
</dbReference>
<sequence>MRILLCGNNWGIVPRRFLKTMRSYDVRESFLKYFIARGHTHVPSTSIVPFDDPSLLFVTAGMNQFKSILLGRNNDHLVDEKREPLKRAVNSQKCFRAGGKHNDLADVGQDATHHTFFEMLGNWSFGDYFKVGFFKCDHNACIHRSAFSNFLLILPFQSDQMK</sequence>
<dbReference type="EMBL" id="UYRR01003974">
    <property type="protein sequence ID" value="VDK20643.1"/>
    <property type="molecule type" value="Genomic_DNA"/>
</dbReference>
<evidence type="ECO:0000259" key="10">
    <source>
        <dbReference type="PROSITE" id="PS50860"/>
    </source>
</evidence>
<name>A0A0M3J5W6_ANISI</name>
<dbReference type="GO" id="GO:0000049">
    <property type="term" value="F:tRNA binding"/>
    <property type="evidence" value="ECO:0007669"/>
    <property type="project" value="UniProtKB-KW"/>
</dbReference>
<organism evidence="13">
    <name type="scientific">Anisakis simplex</name>
    <name type="common">Herring worm</name>
    <dbReference type="NCBI Taxonomy" id="6269"/>
    <lineage>
        <taxon>Eukaryota</taxon>
        <taxon>Metazoa</taxon>
        <taxon>Ecdysozoa</taxon>
        <taxon>Nematoda</taxon>
        <taxon>Chromadorea</taxon>
        <taxon>Rhabditida</taxon>
        <taxon>Spirurina</taxon>
        <taxon>Ascaridomorpha</taxon>
        <taxon>Ascaridoidea</taxon>
        <taxon>Anisakidae</taxon>
        <taxon>Anisakis</taxon>
        <taxon>Anisakis simplex complex</taxon>
    </lineage>
</organism>
<accession>A0A0M3J5W6</accession>
<dbReference type="OrthoDB" id="2423964at2759"/>
<evidence type="ECO:0000256" key="6">
    <source>
        <dbReference type="ARBA" id="ARBA00022840"/>
    </source>
</evidence>
<evidence type="ECO:0000313" key="13">
    <source>
        <dbReference type="WBParaSite" id="ASIM_0000295001-mRNA-1"/>
    </source>
</evidence>
<dbReference type="InterPro" id="IPR018164">
    <property type="entry name" value="Ala-tRNA-synth_IIc_N"/>
</dbReference>
<evidence type="ECO:0000256" key="5">
    <source>
        <dbReference type="ARBA" id="ARBA00022741"/>
    </source>
</evidence>
<evidence type="ECO:0000256" key="1">
    <source>
        <dbReference type="ARBA" id="ARBA00008226"/>
    </source>
</evidence>
<reference evidence="13" key="1">
    <citation type="submission" date="2017-02" db="UniProtKB">
        <authorList>
            <consortium name="WormBaseParasite"/>
        </authorList>
    </citation>
    <scope>IDENTIFICATION</scope>
</reference>
<dbReference type="Pfam" id="PF01411">
    <property type="entry name" value="tRNA-synt_2c"/>
    <property type="match status" value="1"/>
</dbReference>
<keyword evidence="12" id="KW-1185">Reference proteome</keyword>
<evidence type="ECO:0000313" key="12">
    <source>
        <dbReference type="Proteomes" id="UP000267096"/>
    </source>
</evidence>
<dbReference type="GO" id="GO:0004813">
    <property type="term" value="F:alanine-tRNA ligase activity"/>
    <property type="evidence" value="ECO:0007669"/>
    <property type="project" value="UniProtKB-EC"/>
</dbReference>
<dbReference type="GO" id="GO:0006419">
    <property type="term" value="P:alanyl-tRNA aminoacylation"/>
    <property type="evidence" value="ECO:0007669"/>
    <property type="project" value="InterPro"/>
</dbReference>
<evidence type="ECO:0000256" key="7">
    <source>
        <dbReference type="ARBA" id="ARBA00022884"/>
    </source>
</evidence>
<dbReference type="InterPro" id="IPR045864">
    <property type="entry name" value="aa-tRNA-synth_II/BPL/LPL"/>
</dbReference>
<keyword evidence="5" id="KW-0547">Nucleotide-binding</keyword>
<evidence type="ECO:0000256" key="2">
    <source>
        <dbReference type="ARBA" id="ARBA00013168"/>
    </source>
</evidence>
<dbReference type="EC" id="6.1.1.7" evidence="2"/>
<evidence type="ECO:0000256" key="3">
    <source>
        <dbReference type="ARBA" id="ARBA00022555"/>
    </source>
</evidence>
<dbReference type="PANTHER" id="PTHR11777:SF9">
    <property type="entry name" value="ALANINE--TRNA LIGASE, CYTOPLASMIC"/>
    <property type="match status" value="1"/>
</dbReference>
<gene>
    <name evidence="11" type="ORF">ASIM_LOCUS2799</name>
</gene>
<keyword evidence="6" id="KW-0067">ATP-binding</keyword>
<evidence type="ECO:0000256" key="9">
    <source>
        <dbReference type="ARBA" id="ARBA00023146"/>
    </source>
</evidence>
<keyword evidence="9" id="KW-0030">Aminoacyl-tRNA synthetase</keyword>
<feature type="domain" description="Alanyl-transfer RNA synthetases family profile" evidence="10">
    <location>
        <begin position="21"/>
        <end position="130"/>
    </location>
</feature>
<comment type="similarity">
    <text evidence="1">Belongs to the class-II aminoacyl-tRNA synthetase family.</text>
</comment>
<keyword evidence="7" id="KW-0694">RNA-binding</keyword>
<keyword evidence="4" id="KW-0436">Ligase</keyword>
<evidence type="ECO:0000256" key="4">
    <source>
        <dbReference type="ARBA" id="ARBA00022598"/>
    </source>
</evidence>
<dbReference type="WBParaSite" id="ASIM_0000295001-mRNA-1">
    <property type="protein sequence ID" value="ASIM_0000295001-mRNA-1"/>
    <property type="gene ID" value="ASIM_0000295001"/>
</dbReference>
<protein>
    <recommendedName>
        <fullName evidence="2">alanine--tRNA ligase</fullName>
        <ecNumber evidence="2">6.1.1.7</ecNumber>
    </recommendedName>
</protein>
<keyword evidence="8" id="KW-0648">Protein biosynthesis</keyword>
<dbReference type="InterPro" id="IPR018165">
    <property type="entry name" value="Ala-tRNA-synth_IIc_core"/>
</dbReference>
<dbReference type="Gene3D" id="3.30.930.10">
    <property type="entry name" value="Bira Bifunctional Protein, Domain 2"/>
    <property type="match status" value="1"/>
</dbReference>
<dbReference type="PANTHER" id="PTHR11777">
    <property type="entry name" value="ALANYL-TRNA SYNTHETASE"/>
    <property type="match status" value="1"/>
</dbReference>
<dbReference type="GO" id="GO:0005524">
    <property type="term" value="F:ATP binding"/>
    <property type="evidence" value="ECO:0007669"/>
    <property type="project" value="UniProtKB-KW"/>
</dbReference>
<reference evidence="11 12" key="2">
    <citation type="submission" date="2018-11" db="EMBL/GenBank/DDBJ databases">
        <authorList>
            <consortium name="Pathogen Informatics"/>
        </authorList>
    </citation>
    <scope>NUCLEOTIDE SEQUENCE [LARGE SCALE GENOMIC DNA]</scope>
</reference>
<dbReference type="GO" id="GO:0002161">
    <property type="term" value="F:aminoacyl-tRNA deacylase activity"/>
    <property type="evidence" value="ECO:0007669"/>
    <property type="project" value="TreeGrafter"/>
</dbReference>
<proteinExistence type="inferred from homology"/>
<dbReference type="Proteomes" id="UP000267096">
    <property type="component" value="Unassembled WGS sequence"/>
</dbReference>
<dbReference type="SUPFAM" id="SSF55681">
    <property type="entry name" value="Class II aaRS and biotin synthetases"/>
    <property type="match status" value="1"/>
</dbReference>
<dbReference type="PROSITE" id="PS50860">
    <property type="entry name" value="AA_TRNA_LIGASE_II_ALA"/>
    <property type="match status" value="1"/>
</dbReference>
<evidence type="ECO:0000256" key="8">
    <source>
        <dbReference type="ARBA" id="ARBA00022917"/>
    </source>
</evidence>